<comment type="caution">
    <text evidence="1">The sequence shown here is derived from an EMBL/GenBank/DDBJ whole genome shotgun (WGS) entry which is preliminary data.</text>
</comment>
<proteinExistence type="predicted"/>
<evidence type="ECO:0000313" key="1">
    <source>
        <dbReference type="EMBL" id="TYR35607.1"/>
    </source>
</evidence>
<keyword evidence="2" id="KW-1185">Reference proteome</keyword>
<name>A0A5D4H4S5_9SPHI</name>
<dbReference type="AlphaFoldDB" id="A0A5D4H4S5"/>
<dbReference type="RefSeq" id="WP_148919633.1">
    <property type="nucleotide sequence ID" value="NZ_VTAV01000008.1"/>
</dbReference>
<evidence type="ECO:0000313" key="2">
    <source>
        <dbReference type="Proteomes" id="UP000322362"/>
    </source>
</evidence>
<sequence length="101" mass="11806">MTNTRVVIITTDEDGFQMGLPGHKKILWSQVKSCSFPRDKYEIRANESASTIILGFDFMEKPKIIKCSTWTIFSQAKRKKYQQDFNAFRETVTVYCELKLQ</sequence>
<organism evidence="1 2">
    <name type="scientific">Sphingobacterium phlebotomi</name>
    <dbReference type="NCBI Taxonomy" id="2605433"/>
    <lineage>
        <taxon>Bacteria</taxon>
        <taxon>Pseudomonadati</taxon>
        <taxon>Bacteroidota</taxon>
        <taxon>Sphingobacteriia</taxon>
        <taxon>Sphingobacteriales</taxon>
        <taxon>Sphingobacteriaceae</taxon>
        <taxon>Sphingobacterium</taxon>
    </lineage>
</organism>
<dbReference type="Proteomes" id="UP000322362">
    <property type="component" value="Unassembled WGS sequence"/>
</dbReference>
<accession>A0A5D4H4S5</accession>
<protein>
    <submittedName>
        <fullName evidence="1">Uncharacterized protein</fullName>
    </submittedName>
</protein>
<gene>
    <name evidence="1" type="ORF">FXV77_12890</name>
</gene>
<reference evidence="1 2" key="1">
    <citation type="submission" date="2019-08" db="EMBL/GenBank/DDBJ databases">
        <title>Phlebobacter frassis gen. nov. sp. nov., a new member of family Sphingobacteriaceae isolated from sand fly rearing media.</title>
        <authorList>
            <person name="Kakumanu M.L."/>
            <person name="Marayati B.F."/>
            <person name="Wada-Katsumata A."/>
            <person name="Wasserberg G."/>
            <person name="Schal C."/>
            <person name="Apperson C.S."/>
            <person name="Ponnusamy L."/>
        </authorList>
    </citation>
    <scope>NUCLEOTIDE SEQUENCE [LARGE SCALE GENOMIC DNA]</scope>
    <source>
        <strain evidence="1 2">SSI9</strain>
    </source>
</reference>
<dbReference type="EMBL" id="VTAV01000008">
    <property type="protein sequence ID" value="TYR35607.1"/>
    <property type="molecule type" value="Genomic_DNA"/>
</dbReference>